<reference evidence="2" key="1">
    <citation type="submission" date="2019-12" db="EMBL/GenBank/DDBJ databases">
        <title>Whole genome sequencing of Haloarcula argentinensis strain pws5.</title>
        <authorList>
            <person name="Verma D.K."/>
            <person name="Gopal K."/>
            <person name="Prasad E.S."/>
        </authorList>
    </citation>
    <scope>NUCLEOTIDE SEQUENCE</scope>
    <source>
        <strain evidence="2">Pws5</strain>
    </source>
</reference>
<evidence type="ECO:0000313" key="3">
    <source>
        <dbReference type="Proteomes" id="UP000641625"/>
    </source>
</evidence>
<evidence type="ECO:0000313" key="2">
    <source>
        <dbReference type="EMBL" id="NLV13242.1"/>
    </source>
</evidence>
<comment type="caution">
    <text evidence="2">The sequence shown here is derived from an EMBL/GenBank/DDBJ whole genome shotgun (WGS) entry which is preliminary data.</text>
</comment>
<dbReference type="AlphaFoldDB" id="A0A847U4M6"/>
<evidence type="ECO:0000256" key="1">
    <source>
        <dbReference type="SAM" id="MobiDB-lite"/>
    </source>
</evidence>
<gene>
    <name evidence="2" type="ORF">GOC77_08150</name>
</gene>
<proteinExistence type="predicted"/>
<dbReference type="RefSeq" id="WP_170096787.1">
    <property type="nucleotide sequence ID" value="NZ_WOWA01000004.1"/>
</dbReference>
<organism evidence="2 3">
    <name type="scientific">Haloarcula argentinensis</name>
    <dbReference type="NCBI Taxonomy" id="43776"/>
    <lineage>
        <taxon>Archaea</taxon>
        <taxon>Methanobacteriati</taxon>
        <taxon>Methanobacteriota</taxon>
        <taxon>Stenosarchaea group</taxon>
        <taxon>Halobacteria</taxon>
        <taxon>Halobacteriales</taxon>
        <taxon>Haloarculaceae</taxon>
        <taxon>Haloarcula</taxon>
    </lineage>
</organism>
<feature type="region of interest" description="Disordered" evidence="1">
    <location>
        <begin position="1"/>
        <end position="22"/>
    </location>
</feature>
<name>A0A847U4M6_HALAR</name>
<sequence>MPRDYDWDLESPIDDPHSVNRTLGPKYEDELRELYRVVQLPPKPDGSTDLVTRTEEIDEWEKTVELATYQFEVVPEVVESNPERAEMMFDTGELLVHNLLDEFDDEHAAYYHKFVSDRDTDSIEDLRDSYQEAYDILDSIDDDDNLAGGSLGHSKAGGELGGSISDTENLGGSIGDSDDNLGGSI</sequence>
<accession>A0A847U4M6</accession>
<dbReference type="Proteomes" id="UP000641625">
    <property type="component" value="Unassembled WGS sequence"/>
</dbReference>
<feature type="region of interest" description="Disordered" evidence="1">
    <location>
        <begin position="148"/>
        <end position="185"/>
    </location>
</feature>
<protein>
    <submittedName>
        <fullName evidence="2">Uncharacterized protein</fullName>
    </submittedName>
</protein>
<dbReference type="EMBL" id="WOWA01000004">
    <property type="protein sequence ID" value="NLV13242.1"/>
    <property type="molecule type" value="Genomic_DNA"/>
</dbReference>